<evidence type="ECO:0000313" key="2">
    <source>
        <dbReference type="Proteomes" id="UP000194236"/>
    </source>
</evidence>
<organism evidence="1 2">
    <name type="scientific">Euroglyphus maynei</name>
    <name type="common">Mayne's house dust mite</name>
    <dbReference type="NCBI Taxonomy" id="6958"/>
    <lineage>
        <taxon>Eukaryota</taxon>
        <taxon>Metazoa</taxon>
        <taxon>Ecdysozoa</taxon>
        <taxon>Arthropoda</taxon>
        <taxon>Chelicerata</taxon>
        <taxon>Arachnida</taxon>
        <taxon>Acari</taxon>
        <taxon>Acariformes</taxon>
        <taxon>Sarcoptiformes</taxon>
        <taxon>Astigmata</taxon>
        <taxon>Psoroptidia</taxon>
        <taxon>Analgoidea</taxon>
        <taxon>Pyroglyphidae</taxon>
        <taxon>Pyroglyphinae</taxon>
        <taxon>Euroglyphus</taxon>
    </lineage>
</organism>
<reference evidence="1 2" key="1">
    <citation type="submission" date="2017-03" db="EMBL/GenBank/DDBJ databases">
        <title>Genome Survey of Euroglyphus maynei.</title>
        <authorList>
            <person name="Arlian L.G."/>
            <person name="Morgan M.S."/>
            <person name="Rider S.D."/>
        </authorList>
    </citation>
    <scope>NUCLEOTIDE SEQUENCE [LARGE SCALE GENOMIC DNA]</scope>
    <source>
        <strain evidence="1">Arlian Lab</strain>
        <tissue evidence="1">Whole body</tissue>
    </source>
</reference>
<name>A0A1Y3AQT2_EURMA</name>
<keyword evidence="2" id="KW-1185">Reference proteome</keyword>
<feature type="non-terminal residue" evidence="1">
    <location>
        <position position="60"/>
    </location>
</feature>
<proteinExistence type="predicted"/>
<gene>
    <name evidence="1" type="ORF">BLA29_007828</name>
</gene>
<evidence type="ECO:0000313" key="1">
    <source>
        <dbReference type="EMBL" id="OTF70820.1"/>
    </source>
</evidence>
<accession>A0A1Y3AQT2</accession>
<protein>
    <submittedName>
        <fullName evidence="1">Uncharacterized protein</fullName>
    </submittedName>
</protein>
<dbReference type="EMBL" id="MUJZ01063842">
    <property type="protein sequence ID" value="OTF70820.1"/>
    <property type="molecule type" value="Genomic_DNA"/>
</dbReference>
<comment type="caution">
    <text evidence="1">The sequence shown here is derived from an EMBL/GenBank/DDBJ whole genome shotgun (WGS) entry which is preliminary data.</text>
</comment>
<sequence length="60" mass="6620">MFSLNRINKSLTWQLSQQILNRTATTTASAPVASAKTGSYKFDNSKYGKDIVLIEGVRTP</sequence>
<dbReference type="AlphaFoldDB" id="A0A1Y3AQT2"/>
<dbReference type="Proteomes" id="UP000194236">
    <property type="component" value="Unassembled WGS sequence"/>
</dbReference>